<keyword evidence="1" id="KW-0472">Membrane</keyword>
<organism evidence="2 3">
    <name type="scientific">Klebsiella oxytoca</name>
    <dbReference type="NCBI Taxonomy" id="571"/>
    <lineage>
        <taxon>Bacteria</taxon>
        <taxon>Pseudomonadati</taxon>
        <taxon>Pseudomonadota</taxon>
        <taxon>Gammaproteobacteria</taxon>
        <taxon>Enterobacterales</taxon>
        <taxon>Enterobacteriaceae</taxon>
        <taxon>Klebsiella/Raoultella group</taxon>
        <taxon>Klebsiella</taxon>
    </lineage>
</organism>
<evidence type="ECO:0008006" key="4">
    <source>
        <dbReference type="Google" id="ProtNLM"/>
    </source>
</evidence>
<feature type="transmembrane region" description="Helical" evidence="1">
    <location>
        <begin position="300"/>
        <end position="319"/>
    </location>
</feature>
<reference evidence="2 3" key="1">
    <citation type="submission" date="2019-11" db="EMBL/GenBank/DDBJ databases">
        <title>Isolation and Application of One Kind of P-Hydroxybenzoic Acid Degrading Bacterium in Mitigating Cropping Obstacle of Cucumber.</title>
        <authorList>
            <person name="Wu F."/>
            <person name="An Y."/>
        </authorList>
    </citation>
    <scope>NUCLEOTIDE SEQUENCE [LARGE SCALE GENOMIC DNA]</scope>
    <source>
        <strain evidence="2 3">P620</strain>
    </source>
</reference>
<dbReference type="Proteomes" id="UP000427108">
    <property type="component" value="Chromosome"/>
</dbReference>
<name>A0A6B8MJ13_KLEOX</name>
<dbReference type="OrthoDB" id="7066218at2"/>
<dbReference type="AlphaFoldDB" id="A0A6B8MJ13"/>
<sequence>MKNTRYFTLNFPGFTTSASANQSYIRLVDGDHVFYTDMSYFQKPELFKCIKLNQPLHIGARRLPDGSFWIHWLSDGKVLLEPARPTLKGKLLMFFIGILASIAAAYPTYFYFTTAWAVITFSIIAALALGVALMGLCSLVLRFAQTAHPEMRELLVKMEQARRKDFSFCQPVPLPSGRNTPPFSEDPALPERFVVEDGEIKNLYFKKWSTGSGKTHRDYHGIQFQCDVMLLSFSWQISGTRWGLHPLFYRRHPPFLAKGDRITAVYRRDNGNVQAIYNSSDGSAYLKTHPLYPGEQQMSLIYKLFYSFVLLAFLFILGLELNDMLATGWDGWKLVADSINMLALLLVCVGSIIIVLELCCLAIRQLSRRVGDWLILQRIAKRYITRAGANITLQELM</sequence>
<keyword evidence="1" id="KW-1133">Transmembrane helix</keyword>
<feature type="transmembrane region" description="Helical" evidence="1">
    <location>
        <begin position="339"/>
        <end position="363"/>
    </location>
</feature>
<feature type="transmembrane region" description="Helical" evidence="1">
    <location>
        <begin position="91"/>
        <end position="112"/>
    </location>
</feature>
<accession>A0A6B8MJ13</accession>
<dbReference type="EMBL" id="CP046115">
    <property type="protein sequence ID" value="QGN36252.1"/>
    <property type="molecule type" value="Genomic_DNA"/>
</dbReference>
<dbReference type="RefSeq" id="WP_154678797.1">
    <property type="nucleotide sequence ID" value="NZ_CP046115.1"/>
</dbReference>
<evidence type="ECO:0000256" key="1">
    <source>
        <dbReference type="SAM" id="Phobius"/>
    </source>
</evidence>
<evidence type="ECO:0000313" key="2">
    <source>
        <dbReference type="EMBL" id="QGN36252.1"/>
    </source>
</evidence>
<gene>
    <name evidence="2" type="ORF">GJ746_02570</name>
</gene>
<evidence type="ECO:0000313" key="3">
    <source>
        <dbReference type="Proteomes" id="UP000427108"/>
    </source>
</evidence>
<keyword evidence="1" id="KW-0812">Transmembrane</keyword>
<protein>
    <recommendedName>
        <fullName evidence="4">Lipoprotein</fullName>
    </recommendedName>
</protein>
<feature type="transmembrane region" description="Helical" evidence="1">
    <location>
        <begin position="118"/>
        <end position="144"/>
    </location>
</feature>
<proteinExistence type="predicted"/>